<dbReference type="InterPro" id="IPR003033">
    <property type="entry name" value="SCP2_sterol-bd_dom"/>
</dbReference>
<accession>A0A432X7B0</accession>
<dbReference type="EMBL" id="PIPQ01000002">
    <property type="protein sequence ID" value="RUO42743.1"/>
    <property type="molecule type" value="Genomic_DNA"/>
</dbReference>
<dbReference type="AlphaFoldDB" id="A0A432X7B0"/>
<sequence>MLSKSRVIQLVVDKLPKVANTVVPRVPRPVSKVVIEQTLNRFFKADLLAGDLDFMRAKTMQVTLTDLAFCFYVTGIDKSGTLALQVSHQAEQVDVAMAGNVDDLFLLTTQQVDPDTLFFRRRLSLRGDTELGLEIKNFLDTVELESRLPPSAYRASLDIANVLIERQPHSSH</sequence>
<protein>
    <submittedName>
        <fullName evidence="2">SCP2 domain-containing protein</fullName>
    </submittedName>
</protein>
<dbReference type="InterPro" id="IPR036527">
    <property type="entry name" value="SCP2_sterol-bd_dom_sf"/>
</dbReference>
<keyword evidence="3" id="KW-1185">Reference proteome</keyword>
<organism evidence="2 3">
    <name type="scientific">Aliidiomarina taiwanensis</name>
    <dbReference type="NCBI Taxonomy" id="946228"/>
    <lineage>
        <taxon>Bacteria</taxon>
        <taxon>Pseudomonadati</taxon>
        <taxon>Pseudomonadota</taxon>
        <taxon>Gammaproteobacteria</taxon>
        <taxon>Alteromonadales</taxon>
        <taxon>Idiomarinaceae</taxon>
        <taxon>Aliidiomarina</taxon>
    </lineage>
</organism>
<dbReference type="Pfam" id="PF02036">
    <property type="entry name" value="SCP2"/>
    <property type="match status" value="1"/>
</dbReference>
<name>A0A432X7B0_9GAMM</name>
<dbReference type="RefSeq" id="WP_126756956.1">
    <property type="nucleotide sequence ID" value="NZ_PIPQ01000002.1"/>
</dbReference>
<dbReference type="Proteomes" id="UP000286976">
    <property type="component" value="Unassembled WGS sequence"/>
</dbReference>
<reference evidence="2 3" key="1">
    <citation type="journal article" date="2011" name="Front. Microbiol.">
        <title>Genomic signatures of strain selection and enhancement in Bacillus atrophaeus var. globigii, a historical biowarfare simulant.</title>
        <authorList>
            <person name="Gibbons H.S."/>
            <person name="Broomall S.M."/>
            <person name="McNew L.A."/>
            <person name="Daligault H."/>
            <person name="Chapman C."/>
            <person name="Bruce D."/>
            <person name="Karavis M."/>
            <person name="Krepps M."/>
            <person name="McGregor P.A."/>
            <person name="Hong C."/>
            <person name="Park K.H."/>
            <person name="Akmal A."/>
            <person name="Feldman A."/>
            <person name="Lin J.S."/>
            <person name="Chang W.E."/>
            <person name="Higgs B.W."/>
            <person name="Demirev P."/>
            <person name="Lindquist J."/>
            <person name="Liem A."/>
            <person name="Fochler E."/>
            <person name="Read T.D."/>
            <person name="Tapia R."/>
            <person name="Johnson S."/>
            <person name="Bishop-Lilly K.A."/>
            <person name="Detter C."/>
            <person name="Han C."/>
            <person name="Sozhamannan S."/>
            <person name="Rosenzweig C.N."/>
            <person name="Skowronski E.W."/>
        </authorList>
    </citation>
    <scope>NUCLEOTIDE SEQUENCE [LARGE SCALE GENOMIC DNA]</scope>
    <source>
        <strain evidence="2 3">AIT1</strain>
    </source>
</reference>
<gene>
    <name evidence="2" type="ORF">CWE15_04855</name>
</gene>
<evidence type="ECO:0000313" key="2">
    <source>
        <dbReference type="EMBL" id="RUO42743.1"/>
    </source>
</evidence>
<dbReference type="SUPFAM" id="SSF55718">
    <property type="entry name" value="SCP-like"/>
    <property type="match status" value="1"/>
</dbReference>
<dbReference type="OrthoDB" id="5292463at2"/>
<dbReference type="Gene3D" id="3.30.1050.10">
    <property type="entry name" value="SCP2 sterol-binding domain"/>
    <property type="match status" value="1"/>
</dbReference>
<proteinExistence type="predicted"/>
<feature type="domain" description="SCP2" evidence="1">
    <location>
        <begin position="44"/>
        <end position="140"/>
    </location>
</feature>
<evidence type="ECO:0000259" key="1">
    <source>
        <dbReference type="Pfam" id="PF02036"/>
    </source>
</evidence>
<evidence type="ECO:0000313" key="3">
    <source>
        <dbReference type="Proteomes" id="UP000286976"/>
    </source>
</evidence>
<comment type="caution">
    <text evidence="2">The sequence shown here is derived from an EMBL/GenBank/DDBJ whole genome shotgun (WGS) entry which is preliminary data.</text>
</comment>